<dbReference type="RefSeq" id="WP_012498126.1">
    <property type="nucleotide sequence ID" value="NC_011025.1"/>
</dbReference>
<protein>
    <submittedName>
        <fullName evidence="1">Uncharacterized protein</fullName>
    </submittedName>
</protein>
<organism evidence="1 2">
    <name type="scientific">Metamycoplasma arthritidis (strain 158L3-1)</name>
    <name type="common">Mycoplasma arthritidis</name>
    <dbReference type="NCBI Taxonomy" id="243272"/>
    <lineage>
        <taxon>Bacteria</taxon>
        <taxon>Bacillati</taxon>
        <taxon>Mycoplasmatota</taxon>
        <taxon>Mycoplasmoidales</taxon>
        <taxon>Metamycoplasmataceae</taxon>
        <taxon>Metamycoplasma</taxon>
    </lineage>
</organism>
<dbReference type="STRING" id="243272.MARTH_orf265"/>
<sequence>MDMEAYRKWYFRESILKILRQKVKELGNDEKNDNKGGEIN</sequence>
<dbReference type="HOGENOM" id="CLU_3292643_0_0_14"/>
<dbReference type="KEGG" id="mat:MARTH_orf265"/>
<reference evidence="1 2" key="1">
    <citation type="journal article" date="2008" name="Infect. Immun.">
        <title>Genome of Mycoplasma arthritidis.</title>
        <authorList>
            <person name="Dybvig K."/>
            <person name="Zuhua C."/>
            <person name="Lao P."/>
            <person name="Jordan D.S."/>
            <person name="French C.T."/>
            <person name="Tu A.H."/>
            <person name="Loraine A.E."/>
        </authorList>
    </citation>
    <scope>NUCLEOTIDE SEQUENCE [LARGE SCALE GENOMIC DNA]</scope>
    <source>
        <strain evidence="1 2">158L3-1</strain>
    </source>
</reference>
<evidence type="ECO:0000313" key="2">
    <source>
        <dbReference type="Proteomes" id="UP000008812"/>
    </source>
</evidence>
<gene>
    <name evidence="1" type="ordered locus">MARTH_orf265</name>
</gene>
<dbReference type="EMBL" id="CP001047">
    <property type="protein sequence ID" value="ACF07169.1"/>
    <property type="molecule type" value="Genomic_DNA"/>
</dbReference>
<name>B3PMB7_META1</name>
<accession>B3PMB7</accession>
<evidence type="ECO:0000313" key="1">
    <source>
        <dbReference type="EMBL" id="ACF07169.1"/>
    </source>
</evidence>
<dbReference type="Proteomes" id="UP000008812">
    <property type="component" value="Chromosome"/>
</dbReference>
<proteinExistence type="predicted"/>
<dbReference type="AlphaFoldDB" id="B3PMB7"/>
<keyword evidence="2" id="KW-1185">Reference proteome</keyword>